<keyword evidence="3" id="KW-0238">DNA-binding</keyword>
<dbReference type="SMART" id="SM00422">
    <property type="entry name" value="HTH_MERR"/>
    <property type="match status" value="1"/>
</dbReference>
<keyword evidence="1" id="KW-0678">Repressor</keyword>
<dbReference type="RefSeq" id="WP_345504422.1">
    <property type="nucleotide sequence ID" value="NZ_BAABLO010000011.1"/>
</dbReference>
<evidence type="ECO:0000256" key="4">
    <source>
        <dbReference type="ARBA" id="ARBA00023163"/>
    </source>
</evidence>
<evidence type="ECO:0000256" key="3">
    <source>
        <dbReference type="ARBA" id="ARBA00023125"/>
    </source>
</evidence>
<dbReference type="PANTHER" id="PTHR30204">
    <property type="entry name" value="REDOX-CYCLING DRUG-SENSING TRANSCRIPTIONAL ACTIVATOR SOXR"/>
    <property type="match status" value="1"/>
</dbReference>
<dbReference type="CDD" id="cd01104">
    <property type="entry name" value="HTH_MlrA-CarA"/>
    <property type="match status" value="1"/>
</dbReference>
<evidence type="ECO:0000259" key="5">
    <source>
        <dbReference type="PROSITE" id="PS50937"/>
    </source>
</evidence>
<dbReference type="Gene3D" id="1.10.1240.10">
    <property type="entry name" value="Methionine synthase domain"/>
    <property type="match status" value="1"/>
</dbReference>
<dbReference type="InterPro" id="IPR036724">
    <property type="entry name" value="Cobalamin-bd_sf"/>
</dbReference>
<dbReference type="InterPro" id="IPR000551">
    <property type="entry name" value="MerR-type_HTH_dom"/>
</dbReference>
<evidence type="ECO:0000256" key="1">
    <source>
        <dbReference type="ARBA" id="ARBA00022491"/>
    </source>
</evidence>
<dbReference type="Pfam" id="PF02607">
    <property type="entry name" value="B12-binding_2"/>
    <property type="match status" value="1"/>
</dbReference>
<dbReference type="Gene3D" id="1.10.1660.10">
    <property type="match status" value="1"/>
</dbReference>
<comment type="caution">
    <text evidence="6">The sequence shown here is derived from an EMBL/GenBank/DDBJ whole genome shotgun (WGS) entry which is preliminary data.</text>
</comment>
<name>A0ABP8YGF7_9MICO</name>
<dbReference type="Pfam" id="PF13411">
    <property type="entry name" value="MerR_1"/>
    <property type="match status" value="1"/>
</dbReference>
<evidence type="ECO:0000256" key="2">
    <source>
        <dbReference type="ARBA" id="ARBA00023015"/>
    </source>
</evidence>
<proteinExistence type="predicted"/>
<dbReference type="InterPro" id="IPR003759">
    <property type="entry name" value="Cbl-bd_cap"/>
</dbReference>
<gene>
    <name evidence="6" type="ORF">GCM10025782_29090</name>
</gene>
<dbReference type="InterPro" id="IPR047057">
    <property type="entry name" value="MerR_fam"/>
</dbReference>
<reference evidence="7" key="1">
    <citation type="journal article" date="2019" name="Int. J. Syst. Evol. Microbiol.">
        <title>The Global Catalogue of Microorganisms (GCM) 10K type strain sequencing project: providing services to taxonomists for standard genome sequencing and annotation.</title>
        <authorList>
            <consortium name="The Broad Institute Genomics Platform"/>
            <consortium name="The Broad Institute Genome Sequencing Center for Infectious Disease"/>
            <person name="Wu L."/>
            <person name="Ma J."/>
        </authorList>
    </citation>
    <scope>NUCLEOTIDE SEQUENCE [LARGE SCALE GENOMIC DNA]</scope>
    <source>
        <strain evidence="7">JCM 18961</strain>
    </source>
</reference>
<feature type="domain" description="HTH merR-type" evidence="5">
    <location>
        <begin position="5"/>
        <end position="74"/>
    </location>
</feature>
<dbReference type="InterPro" id="IPR036594">
    <property type="entry name" value="Meth_synthase_dom"/>
</dbReference>
<dbReference type="SUPFAM" id="SSF52242">
    <property type="entry name" value="Cobalamin (vitamin B12)-binding domain"/>
    <property type="match status" value="1"/>
</dbReference>
<dbReference type="Proteomes" id="UP001500556">
    <property type="component" value="Unassembled WGS sequence"/>
</dbReference>
<evidence type="ECO:0000313" key="7">
    <source>
        <dbReference type="Proteomes" id="UP001500556"/>
    </source>
</evidence>
<keyword evidence="4" id="KW-0804">Transcription</keyword>
<keyword evidence="2" id="KW-0805">Transcription regulation</keyword>
<dbReference type="EMBL" id="BAABLO010000011">
    <property type="protein sequence ID" value="GAA4728465.1"/>
    <property type="molecule type" value="Genomic_DNA"/>
</dbReference>
<keyword evidence="7" id="KW-1185">Reference proteome</keyword>
<accession>A0ABP8YGF7</accession>
<dbReference type="PANTHER" id="PTHR30204:SF69">
    <property type="entry name" value="MERR-FAMILY TRANSCRIPTIONAL REGULATOR"/>
    <property type="match status" value="1"/>
</dbReference>
<protein>
    <submittedName>
        <fullName evidence="6">MerR family transcriptional regulator</fullName>
    </submittedName>
</protein>
<evidence type="ECO:0000313" key="6">
    <source>
        <dbReference type="EMBL" id="GAA4728465.1"/>
    </source>
</evidence>
<dbReference type="SUPFAM" id="SSF46955">
    <property type="entry name" value="Putative DNA-binding domain"/>
    <property type="match status" value="1"/>
</dbReference>
<dbReference type="PROSITE" id="PS50937">
    <property type="entry name" value="HTH_MERR_2"/>
    <property type="match status" value="1"/>
</dbReference>
<sequence>MTSVEWSVGTVAERLGVPAATLRSWDRRYGIGPSQRTEGGHRRYGEEDIQRVRVMARFTARGVPAQSAARVALSMDADRLLIETDGDRDARSTADRQSAVEAICSAALSLDAESLSRIYQRTLRDRDLVSAWTEVFAPALRTVGDRWGDGSLGVECEHLASEVLATELRTVIRLSRPHAPNGDIVLACADEEQHHLPLLAVEAELASHGVAALGLGARMPTDALQRLLKVHRPSRLFLWASIARQVDERLWQVLADVSWQLDVVVGGPGWPHDLPASSGPVTVTRAHDLSGASEALLSGGHR</sequence>
<organism evidence="6 7">
    <name type="scientific">Pedococcus ginsenosidimutans</name>
    <dbReference type="NCBI Taxonomy" id="490570"/>
    <lineage>
        <taxon>Bacteria</taxon>
        <taxon>Bacillati</taxon>
        <taxon>Actinomycetota</taxon>
        <taxon>Actinomycetes</taxon>
        <taxon>Micrococcales</taxon>
        <taxon>Intrasporangiaceae</taxon>
        <taxon>Pedococcus</taxon>
    </lineage>
</organism>
<dbReference type="InterPro" id="IPR009061">
    <property type="entry name" value="DNA-bd_dom_put_sf"/>
</dbReference>
<dbReference type="Gene3D" id="3.40.50.280">
    <property type="entry name" value="Cobalamin-binding domain"/>
    <property type="match status" value="1"/>
</dbReference>